<dbReference type="GO" id="GO:0051287">
    <property type="term" value="F:NAD binding"/>
    <property type="evidence" value="ECO:0007669"/>
    <property type="project" value="InterPro"/>
</dbReference>
<comment type="similarity">
    <text evidence="6">Belongs to the glyceraldehyde-3-phosphate dehydrogenase family.</text>
</comment>
<dbReference type="EMBL" id="PDKS01000004">
    <property type="protein sequence ID" value="PPI87063.1"/>
    <property type="molecule type" value="Genomic_DNA"/>
</dbReference>
<evidence type="ECO:0000256" key="1">
    <source>
        <dbReference type="ARBA" id="ARBA00011881"/>
    </source>
</evidence>
<dbReference type="Gene3D" id="3.40.50.720">
    <property type="entry name" value="NAD(P)-binding Rossmann-like Domain"/>
    <property type="match status" value="1"/>
</dbReference>
<evidence type="ECO:0000256" key="4">
    <source>
        <dbReference type="PIRSR" id="PIRSR000149-3"/>
    </source>
</evidence>
<comment type="subunit">
    <text evidence="1">Homotetramer.</text>
</comment>
<organism evidence="8 9">
    <name type="scientific">Candidatus Pantoea edessiphila</name>
    <dbReference type="NCBI Taxonomy" id="2044610"/>
    <lineage>
        <taxon>Bacteria</taxon>
        <taxon>Pseudomonadati</taxon>
        <taxon>Pseudomonadota</taxon>
        <taxon>Gammaproteobacteria</taxon>
        <taxon>Enterobacterales</taxon>
        <taxon>Erwiniaceae</taxon>
        <taxon>Pantoea</taxon>
    </lineage>
</organism>
<name>A0A2P5SXN3_9GAMM</name>
<dbReference type="SMART" id="SM00846">
    <property type="entry name" value="Gp_dh_N"/>
    <property type="match status" value="1"/>
</dbReference>
<dbReference type="PANTHER" id="PTHR43148">
    <property type="entry name" value="GLYCERALDEHYDE-3-PHOSPHATE DEHYDROGENASE 2"/>
    <property type="match status" value="1"/>
</dbReference>
<feature type="binding site" evidence="4">
    <location>
        <begin position="12"/>
        <end position="13"/>
    </location>
    <ligand>
        <name>NAD(+)</name>
        <dbReference type="ChEBI" id="CHEBI:57540"/>
    </ligand>
</feature>
<dbReference type="InterPro" id="IPR020831">
    <property type="entry name" value="GlycerAld/Erythrose_P_DH"/>
</dbReference>
<keyword evidence="2" id="KW-0560">Oxidoreductase</keyword>
<feature type="domain" description="Glyceraldehyde 3-phosphate dehydrogenase NAD(P) binding" evidence="7">
    <location>
        <begin position="3"/>
        <end position="155"/>
    </location>
</feature>
<feature type="active site" description="Nucleophile" evidence="3">
    <location>
        <position position="155"/>
    </location>
</feature>
<dbReference type="GO" id="GO:0072524">
    <property type="term" value="P:pyridine-containing compound metabolic process"/>
    <property type="evidence" value="ECO:0007669"/>
    <property type="project" value="UniProtKB-ARBA"/>
</dbReference>
<protein>
    <submittedName>
        <fullName evidence="8">Erythrose-4-phosphate dehydrogenase</fullName>
    </submittedName>
</protein>
<feature type="binding site" evidence="4">
    <location>
        <position position="319"/>
    </location>
    <ligand>
        <name>NAD(+)</name>
        <dbReference type="ChEBI" id="CHEBI:57540"/>
    </ligand>
</feature>
<dbReference type="PIRSF" id="PIRSF000149">
    <property type="entry name" value="GAP_DH"/>
    <property type="match status" value="1"/>
</dbReference>
<feature type="binding site" evidence="4">
    <location>
        <position position="123"/>
    </location>
    <ligand>
        <name>NAD(+)</name>
        <dbReference type="ChEBI" id="CHEBI:57540"/>
    </ligand>
</feature>
<dbReference type="NCBIfam" id="NF010058">
    <property type="entry name" value="PRK13535.1"/>
    <property type="match status" value="1"/>
</dbReference>
<evidence type="ECO:0000256" key="2">
    <source>
        <dbReference type="ARBA" id="ARBA00023002"/>
    </source>
</evidence>
<dbReference type="PRINTS" id="PR00078">
    <property type="entry name" value="G3PDHDRGNASE"/>
</dbReference>
<dbReference type="PROSITE" id="PS00071">
    <property type="entry name" value="GAPDH"/>
    <property type="match status" value="1"/>
</dbReference>
<dbReference type="Proteomes" id="UP000296034">
    <property type="component" value="Unassembled WGS sequence"/>
</dbReference>
<gene>
    <name evidence="8" type="ORF">CRV11_02770</name>
</gene>
<dbReference type="SUPFAM" id="SSF51735">
    <property type="entry name" value="NAD(P)-binding Rossmann-fold domains"/>
    <property type="match status" value="1"/>
</dbReference>
<sequence>MIFRIAINGFGRIGRNIVRALYESKRNNKIKIIAINEIADLSIMAHLLKYDTTHGIFSFNVHHENDVIHINDDAIKIFHYDKINKLPWNELNIDVVLDCTGIYGTRNDGNEHLKAGAKKVLFSHPGADDLDATIVYGINEKTIKSKHQIISNASCTTNCIIPIIKLLDDEFGIKFGTITVVHSSMHDQKTIDVYHNNNPLLSRSASQSIVPINTRLADGITRIFPKFKNCFEAISLRVPTINITAIDFDVLVNKSVNLNIVNKLFKKAAQELLRGIVAYSDLPLVSVDFNHNAHSVIIDSTQTKVIGSHLIKTLLWCDNEWGFSNRMIDTATHIAMINASS</sequence>
<evidence type="ECO:0000313" key="9">
    <source>
        <dbReference type="Proteomes" id="UP000296034"/>
    </source>
</evidence>
<dbReference type="GO" id="GO:0016620">
    <property type="term" value="F:oxidoreductase activity, acting on the aldehyde or oxo group of donors, NAD or NADP as acceptor"/>
    <property type="evidence" value="ECO:0007669"/>
    <property type="project" value="InterPro"/>
</dbReference>
<reference evidence="8 9" key="1">
    <citation type="journal article" date="2018" name="Genome Biol. Evol.">
        <title>Cladogenesis and Genomic Streamlining in Extracellular Endosymbionts of Tropical Stink Bugs.</title>
        <authorList>
            <person name="Otero-Bravo A."/>
            <person name="Goffredi S."/>
            <person name="Sabree Z.L."/>
        </authorList>
    </citation>
    <scope>NUCLEOTIDE SEQUENCE [LARGE SCALE GENOMIC DNA]</scope>
    <source>
        <strain evidence="8 9">SoET</strain>
    </source>
</reference>
<dbReference type="Pfam" id="PF00044">
    <property type="entry name" value="Gp_dh_N"/>
    <property type="match status" value="1"/>
</dbReference>
<evidence type="ECO:0000256" key="5">
    <source>
        <dbReference type="PIRSR" id="PIRSR000149-4"/>
    </source>
</evidence>
<dbReference type="OrthoDB" id="9803304at2"/>
<dbReference type="InterPro" id="IPR020829">
    <property type="entry name" value="GlycerAld_3-P_DH_cat"/>
</dbReference>
<comment type="caution">
    <text evidence="8">The sequence shown here is derived from an EMBL/GenBank/DDBJ whole genome shotgun (WGS) entry which is preliminary data.</text>
</comment>
<dbReference type="InterPro" id="IPR020830">
    <property type="entry name" value="GlycerAld_3-P_DH_AS"/>
</dbReference>
<dbReference type="AlphaFoldDB" id="A0A2P5SXN3"/>
<dbReference type="InterPro" id="IPR036291">
    <property type="entry name" value="NAD(P)-bd_dom_sf"/>
</dbReference>
<keyword evidence="4" id="KW-0547">Nucleotide-binding</keyword>
<feature type="site" description="Activates thiol group during catalysis" evidence="5">
    <location>
        <position position="182"/>
    </location>
</feature>
<dbReference type="Pfam" id="PF02800">
    <property type="entry name" value="Gp_dh_C"/>
    <property type="match status" value="1"/>
</dbReference>
<evidence type="ECO:0000313" key="8">
    <source>
        <dbReference type="EMBL" id="PPI87063.1"/>
    </source>
</evidence>
<evidence type="ECO:0000259" key="7">
    <source>
        <dbReference type="SMART" id="SM00846"/>
    </source>
</evidence>
<dbReference type="RefSeq" id="WP_136131834.1">
    <property type="nucleotide sequence ID" value="NZ_PDKS01000004.1"/>
</dbReference>
<dbReference type="SUPFAM" id="SSF55347">
    <property type="entry name" value="Glyceraldehyde-3-phosphate dehydrogenase-like, C-terminal domain"/>
    <property type="match status" value="1"/>
</dbReference>
<evidence type="ECO:0000256" key="6">
    <source>
        <dbReference type="RuleBase" id="RU000397"/>
    </source>
</evidence>
<proteinExistence type="inferred from homology"/>
<keyword evidence="4" id="KW-0520">NAD</keyword>
<dbReference type="InterPro" id="IPR020828">
    <property type="entry name" value="GlycerAld_3-P_DH_NAD(P)-bd"/>
</dbReference>
<dbReference type="FunFam" id="3.40.50.720:FF:000001">
    <property type="entry name" value="Glyceraldehyde-3-phosphate dehydrogenase"/>
    <property type="match status" value="1"/>
</dbReference>
<dbReference type="Gene3D" id="3.30.360.10">
    <property type="entry name" value="Dihydrodipicolinate Reductase, domain 2"/>
    <property type="match status" value="1"/>
</dbReference>
<evidence type="ECO:0000256" key="3">
    <source>
        <dbReference type="PIRSR" id="PIRSR000149-1"/>
    </source>
</evidence>
<accession>A0A2P5SXN3</accession>